<dbReference type="SMART" id="SM00637">
    <property type="entry name" value="CBD_II"/>
    <property type="match status" value="1"/>
</dbReference>
<dbReference type="Pfam" id="PF00553">
    <property type="entry name" value="CBM_2"/>
    <property type="match status" value="1"/>
</dbReference>
<evidence type="ECO:0000256" key="2">
    <source>
        <dbReference type="ARBA" id="ARBA00023326"/>
    </source>
</evidence>
<name>A0A3M2LVP5_9ACTN</name>
<evidence type="ECO:0000313" key="5">
    <source>
        <dbReference type="EMBL" id="RMI41551.1"/>
    </source>
</evidence>
<dbReference type="InterPro" id="IPR008965">
    <property type="entry name" value="CBM2/CBM3_carb-bd_dom_sf"/>
</dbReference>
<comment type="caution">
    <text evidence="5">The sequence shown here is derived from an EMBL/GenBank/DDBJ whole genome shotgun (WGS) entry which is preliminary data.</text>
</comment>
<feature type="chain" id="PRO_5018323253" evidence="3">
    <location>
        <begin position="31"/>
        <end position="531"/>
    </location>
</feature>
<dbReference type="Proteomes" id="UP000278673">
    <property type="component" value="Unassembled WGS sequence"/>
</dbReference>
<keyword evidence="2" id="KW-0624">Polysaccharide degradation</keyword>
<gene>
    <name evidence="5" type="ORF">EBN88_10890</name>
</gene>
<dbReference type="PANTHER" id="PTHR19328">
    <property type="entry name" value="HEDGEHOG-INTERACTING PROTEIN"/>
    <property type="match status" value="1"/>
</dbReference>
<dbReference type="InterPro" id="IPR001919">
    <property type="entry name" value="CBD2"/>
</dbReference>
<dbReference type="Gene3D" id="2.120.10.30">
    <property type="entry name" value="TolB, C-terminal domain"/>
    <property type="match status" value="1"/>
</dbReference>
<dbReference type="GO" id="GO:0030247">
    <property type="term" value="F:polysaccharide binding"/>
    <property type="evidence" value="ECO:0007669"/>
    <property type="project" value="UniProtKB-UniRule"/>
</dbReference>
<dbReference type="Pfam" id="PF07995">
    <property type="entry name" value="GSDH"/>
    <property type="match status" value="1"/>
</dbReference>
<dbReference type="AlphaFoldDB" id="A0A3M2LVP5"/>
<dbReference type="PROSITE" id="PS51173">
    <property type="entry name" value="CBM2"/>
    <property type="match status" value="1"/>
</dbReference>
<accession>A0A3M2LVP5</accession>
<keyword evidence="2" id="KW-0119">Carbohydrate metabolism</keyword>
<proteinExistence type="predicted"/>
<dbReference type="Gene3D" id="2.60.40.290">
    <property type="match status" value="1"/>
</dbReference>
<dbReference type="InterPro" id="IPR011041">
    <property type="entry name" value="Quinoprot_gluc/sorb_DH_b-prop"/>
</dbReference>
<evidence type="ECO:0000313" key="6">
    <source>
        <dbReference type="Proteomes" id="UP000278673"/>
    </source>
</evidence>
<feature type="signal peptide" evidence="3">
    <location>
        <begin position="1"/>
        <end position="30"/>
    </location>
</feature>
<dbReference type="InterPro" id="IPR012291">
    <property type="entry name" value="CBM2_carb-bd_dom_sf"/>
</dbReference>
<evidence type="ECO:0000256" key="1">
    <source>
        <dbReference type="ARBA" id="ARBA00022729"/>
    </source>
</evidence>
<keyword evidence="6" id="KW-1185">Reference proteome</keyword>
<protein>
    <submittedName>
        <fullName evidence="5">Glucose/sorbosone dehydrogenase-like protein</fullName>
    </submittedName>
</protein>
<evidence type="ECO:0000259" key="4">
    <source>
        <dbReference type="PROSITE" id="PS51173"/>
    </source>
</evidence>
<dbReference type="RefSeq" id="WP_122183621.1">
    <property type="nucleotide sequence ID" value="NZ_RFFJ01000044.1"/>
</dbReference>
<dbReference type="InterPro" id="IPR012938">
    <property type="entry name" value="Glc/Sorbosone_DH"/>
</dbReference>
<dbReference type="InterPro" id="IPR011042">
    <property type="entry name" value="6-blade_b-propeller_TolB-like"/>
</dbReference>
<organism evidence="5 6">
    <name type="scientific">Streptomyces triticirhizae</name>
    <dbReference type="NCBI Taxonomy" id="2483353"/>
    <lineage>
        <taxon>Bacteria</taxon>
        <taxon>Bacillati</taxon>
        <taxon>Actinomycetota</taxon>
        <taxon>Actinomycetes</taxon>
        <taxon>Kitasatosporales</taxon>
        <taxon>Streptomycetaceae</taxon>
        <taxon>Streptomyces</taxon>
    </lineage>
</organism>
<dbReference type="GO" id="GO:0004553">
    <property type="term" value="F:hydrolase activity, hydrolyzing O-glycosyl compounds"/>
    <property type="evidence" value="ECO:0007669"/>
    <property type="project" value="InterPro"/>
</dbReference>
<reference evidence="5 6" key="1">
    <citation type="submission" date="2018-10" db="EMBL/GenBank/DDBJ databases">
        <title>Isolation, diversity and antifungal activity of actinobacteria from wheat.</title>
        <authorList>
            <person name="Han C."/>
        </authorList>
    </citation>
    <scope>NUCLEOTIDE SEQUENCE [LARGE SCALE GENOMIC DNA]</scope>
    <source>
        <strain evidence="5 6">NEAU-YY642</strain>
    </source>
</reference>
<evidence type="ECO:0000256" key="3">
    <source>
        <dbReference type="SAM" id="SignalP"/>
    </source>
</evidence>
<dbReference type="EMBL" id="RFFJ01000044">
    <property type="protein sequence ID" value="RMI41551.1"/>
    <property type="molecule type" value="Genomic_DNA"/>
</dbReference>
<dbReference type="SUPFAM" id="SSF50952">
    <property type="entry name" value="Soluble quinoprotein glucose dehydrogenase"/>
    <property type="match status" value="1"/>
</dbReference>
<keyword evidence="1 3" id="KW-0732">Signal</keyword>
<dbReference type="SUPFAM" id="SSF49384">
    <property type="entry name" value="Carbohydrate-binding domain"/>
    <property type="match status" value="1"/>
</dbReference>
<feature type="domain" description="CBM2" evidence="4">
    <location>
        <begin position="422"/>
        <end position="531"/>
    </location>
</feature>
<sequence length="531" mass="55428">MPRRRWTGPLLLAVSLTVLTPIAVTATASASDEGAPPAAEAADAARSAGAAAGDVEAAAVPLENLTADTTQVAAGLRRPTALVAPDDGSGRLFITEKPGTVRAYHPDSGLETTPLLDIVDEVDSSANERGLLGIAAPPDFADSQELYLAYTAAEDGAVTLARYGLKDDSLEVLLSQEHPEYDNHNGGQLAFGPDGYLYLSIGDGGGSGDPFDTGQRVDTLLGKILRVDIDSACGDLNYCVPEDNPFVGVEGAREEIWAFGLRNPWKFSFDPADGSLWIGDVGQGVMEEVNHLPAGEGGANFGWSCREGDDEFDPAQCDPNAELTEPIFTYPLTGGNCAVIGGQVYRGQEFADLAGGTYVAVDYCSSRVFGIRPDGNGGYDTAEIGNVGQNSTQITAIGTTVEGEFYAVNDLPGGLHRITFEETAPASTCQVAVTTESWSNGYNAEITLTNTGEEPVEGWELAFTLAEGQRFVSGWGGVFTVTGDTVVARDDQHNATIGAGESLTLGLVARHGGDATAPTAFTLNEGACVLS</sequence>
<dbReference type="PANTHER" id="PTHR19328:SF75">
    <property type="entry name" value="ALDOSE SUGAR DEHYDROGENASE YLII"/>
    <property type="match status" value="1"/>
</dbReference>
<dbReference type="GO" id="GO:0000272">
    <property type="term" value="P:polysaccharide catabolic process"/>
    <property type="evidence" value="ECO:0007669"/>
    <property type="project" value="UniProtKB-KW"/>
</dbReference>